<dbReference type="InterPro" id="IPR007420">
    <property type="entry name" value="DUF465"/>
</dbReference>
<evidence type="ECO:0000313" key="2">
    <source>
        <dbReference type="Proteomes" id="UP001198571"/>
    </source>
</evidence>
<name>A0ABS8CHS5_9RHOB</name>
<protein>
    <submittedName>
        <fullName evidence="1">DUF465 domain-containing protein</fullName>
    </submittedName>
</protein>
<comment type="caution">
    <text evidence="1">The sequence shown here is derived from an EMBL/GenBank/DDBJ whole genome shotgun (WGS) entry which is preliminary data.</text>
</comment>
<dbReference type="Proteomes" id="UP001198571">
    <property type="component" value="Unassembled WGS sequence"/>
</dbReference>
<gene>
    <name evidence="1" type="ORF">H0485_02725</name>
</gene>
<dbReference type="Pfam" id="PF04325">
    <property type="entry name" value="DUF465"/>
    <property type="match status" value="1"/>
</dbReference>
<dbReference type="RefSeq" id="WP_226933822.1">
    <property type="nucleotide sequence ID" value="NZ_JACDXX010000002.1"/>
</dbReference>
<evidence type="ECO:0000313" key="1">
    <source>
        <dbReference type="EMBL" id="MCB5408925.1"/>
    </source>
</evidence>
<dbReference type="Gene3D" id="6.10.280.50">
    <property type="match status" value="1"/>
</dbReference>
<accession>A0ABS8CHS5</accession>
<dbReference type="EMBL" id="JACDXX010000002">
    <property type="protein sequence ID" value="MCB5408925.1"/>
    <property type="molecule type" value="Genomic_DNA"/>
</dbReference>
<organism evidence="1 2">
    <name type="scientific">Pseudogemmobacter faecipullorum</name>
    <dbReference type="NCBI Taxonomy" id="2755041"/>
    <lineage>
        <taxon>Bacteria</taxon>
        <taxon>Pseudomonadati</taxon>
        <taxon>Pseudomonadota</taxon>
        <taxon>Alphaproteobacteria</taxon>
        <taxon>Rhodobacterales</taxon>
        <taxon>Paracoccaceae</taxon>
        <taxon>Pseudogemmobacter</taxon>
    </lineage>
</organism>
<keyword evidence="2" id="KW-1185">Reference proteome</keyword>
<proteinExistence type="predicted"/>
<dbReference type="InterPro" id="IPR038444">
    <property type="entry name" value="DUF465_sf"/>
</dbReference>
<sequence length="55" mass="6379">MSIASHVAELRRKHEALSDMVEKEQRSPGTDDLKIAELKRQKMKIKEEINRLGPH</sequence>
<reference evidence="1 2" key="1">
    <citation type="submission" date="2020-07" db="EMBL/GenBank/DDBJ databases">
        <title>Pseudogemmobacter sp. nov., isolated from poultry manure in Taiwan.</title>
        <authorList>
            <person name="Lin S.-Y."/>
            <person name="Tang Y.-S."/>
            <person name="Young C.-C."/>
        </authorList>
    </citation>
    <scope>NUCLEOTIDE SEQUENCE [LARGE SCALE GENOMIC DNA]</scope>
    <source>
        <strain evidence="1 2">CC-YST710</strain>
    </source>
</reference>